<dbReference type="EMBL" id="PVBT01000009">
    <property type="protein sequence ID" value="PRD49965.1"/>
    <property type="molecule type" value="Genomic_DNA"/>
</dbReference>
<dbReference type="OrthoDB" id="8391702at2"/>
<reference evidence="1 2" key="1">
    <citation type="submission" date="2018-02" db="EMBL/GenBank/DDBJ databases">
        <title>The draft genome of Phyllobacterium myrsinacearum DSM5892.</title>
        <authorList>
            <person name="Li L."/>
            <person name="Liu L."/>
            <person name="Zhang X."/>
            <person name="Wang T."/>
        </authorList>
    </citation>
    <scope>NUCLEOTIDE SEQUENCE [LARGE SCALE GENOMIC DNA]</scope>
    <source>
        <strain evidence="1 2">DSM 5892</strain>
    </source>
</reference>
<evidence type="ECO:0000313" key="2">
    <source>
        <dbReference type="Proteomes" id="UP000238563"/>
    </source>
</evidence>
<dbReference type="AlphaFoldDB" id="A0A2S9JB05"/>
<gene>
    <name evidence="1" type="ORF">C5750_24410</name>
</gene>
<evidence type="ECO:0008006" key="3">
    <source>
        <dbReference type="Google" id="ProtNLM"/>
    </source>
</evidence>
<name>A0A2S9JB05_9HYPH</name>
<evidence type="ECO:0000313" key="1">
    <source>
        <dbReference type="EMBL" id="PRD49965.1"/>
    </source>
</evidence>
<comment type="caution">
    <text evidence="1">The sequence shown here is derived from an EMBL/GenBank/DDBJ whole genome shotgun (WGS) entry which is preliminary data.</text>
</comment>
<sequence length="88" mass="10217">MTEFYHVGQCPSCRQGWLILQRNLTSQDLYAHCEECEMGFITPDDLIEPLNGFLAVLDQYDYETENPTKEDISRTVWANFIVKKVPSN</sequence>
<keyword evidence="2" id="KW-1185">Reference proteome</keyword>
<dbReference type="RefSeq" id="WP_105737702.1">
    <property type="nucleotide sequence ID" value="NZ_PVBT01000009.1"/>
</dbReference>
<dbReference type="Proteomes" id="UP000238563">
    <property type="component" value="Unassembled WGS sequence"/>
</dbReference>
<accession>A0A2S9JB05</accession>
<organism evidence="1 2">
    <name type="scientific">Phyllobacterium myrsinacearum</name>
    <dbReference type="NCBI Taxonomy" id="28101"/>
    <lineage>
        <taxon>Bacteria</taxon>
        <taxon>Pseudomonadati</taxon>
        <taxon>Pseudomonadota</taxon>
        <taxon>Alphaproteobacteria</taxon>
        <taxon>Hyphomicrobiales</taxon>
        <taxon>Phyllobacteriaceae</taxon>
        <taxon>Phyllobacterium</taxon>
    </lineage>
</organism>
<protein>
    <recommendedName>
        <fullName evidence="3">Transcription factor zinc-finger domain-containing protein</fullName>
    </recommendedName>
</protein>
<proteinExistence type="predicted"/>